<evidence type="ECO:0000256" key="5">
    <source>
        <dbReference type="ARBA" id="ARBA00049243"/>
    </source>
</evidence>
<dbReference type="AlphaFoldDB" id="A0A7W9FKT4"/>
<dbReference type="PANTHER" id="PTHR11496:SF102">
    <property type="entry name" value="ALCOHOL DEHYDROGENASE 4"/>
    <property type="match status" value="1"/>
</dbReference>
<sequence length="419" mass="43342">MSGIMSGMENRLGLGLVRQPRTVLFGPGQRRQVPRIAAGYGKNALLVTDARMATTAEFGAIAAALTEAGMTVSVYDGVLPELPRRNVVEAVAAHAGKGIDVLVGIGGGSVMDLAKSVGAVLANGGDVRDYFGEFRVPRASLPVITVPTTGGTGAEVTSLAIVFDEERGMKMAIADANIEPVAAIIDPELTLSCPPGLTAATAADALSHLVEAFTARPKNPTPEQLAREIYVGKNRITDMFCAEGLRLMNGALARVVADPSDLAARSDVMFAAYCAGMAINTTGTAAAHAIQSPIAAIGHVAHGFGVGALLPYVMRFNLPYATAEFAAIGRILGVAEAGRPEIDQARAAILRVEALLEAVGAPLELTALGIGPEHFAQIGKASVQATRLVINNPAPLTEENVVALLARGVAGDRSWWSAP</sequence>
<comment type="caution">
    <text evidence="8">The sequence shown here is derived from an EMBL/GenBank/DDBJ whole genome shotgun (WGS) entry which is preliminary data.</text>
</comment>
<evidence type="ECO:0000259" key="6">
    <source>
        <dbReference type="Pfam" id="PF00465"/>
    </source>
</evidence>
<proteinExistence type="inferred from homology"/>
<protein>
    <submittedName>
        <fullName evidence="8">Alcohol dehydrogenase class IV</fullName>
    </submittedName>
</protein>
<evidence type="ECO:0000256" key="3">
    <source>
        <dbReference type="ARBA" id="ARBA00023002"/>
    </source>
</evidence>
<reference evidence="8 9" key="1">
    <citation type="submission" date="2020-08" db="EMBL/GenBank/DDBJ databases">
        <title>Genomic Encyclopedia of Type Strains, Phase IV (KMG-IV): sequencing the most valuable type-strain genomes for metagenomic binning, comparative biology and taxonomic classification.</title>
        <authorList>
            <person name="Goeker M."/>
        </authorList>
    </citation>
    <scope>NUCLEOTIDE SEQUENCE [LARGE SCALE GENOMIC DNA]</scope>
    <source>
        <strain evidence="8 9">DSM 16268</strain>
    </source>
</reference>
<evidence type="ECO:0000256" key="4">
    <source>
        <dbReference type="ARBA" id="ARBA00023027"/>
    </source>
</evidence>
<keyword evidence="9" id="KW-1185">Reference proteome</keyword>
<dbReference type="GO" id="GO:0046872">
    <property type="term" value="F:metal ion binding"/>
    <property type="evidence" value="ECO:0007669"/>
    <property type="project" value="InterPro"/>
</dbReference>
<feature type="domain" description="Fe-containing alcohol dehydrogenase-like C-terminal" evidence="7">
    <location>
        <begin position="198"/>
        <end position="407"/>
    </location>
</feature>
<dbReference type="GO" id="GO:0004022">
    <property type="term" value="F:alcohol dehydrogenase (NAD+) activity"/>
    <property type="evidence" value="ECO:0007669"/>
    <property type="project" value="UniProtKB-EC"/>
</dbReference>
<dbReference type="RefSeq" id="WP_246429556.1">
    <property type="nucleotide sequence ID" value="NZ_JACHOO010000001.1"/>
</dbReference>
<dbReference type="InterPro" id="IPR039697">
    <property type="entry name" value="Alcohol_dehydrogenase_Fe"/>
</dbReference>
<evidence type="ECO:0000313" key="9">
    <source>
        <dbReference type="Proteomes" id="UP000523821"/>
    </source>
</evidence>
<dbReference type="Proteomes" id="UP000523821">
    <property type="component" value="Unassembled WGS sequence"/>
</dbReference>
<dbReference type="InterPro" id="IPR018211">
    <property type="entry name" value="ADH_Fe_CS"/>
</dbReference>
<evidence type="ECO:0000259" key="7">
    <source>
        <dbReference type="Pfam" id="PF25137"/>
    </source>
</evidence>
<comment type="catalytic activity">
    <reaction evidence="5">
        <text>a primary alcohol + NAD(+) = an aldehyde + NADH + H(+)</text>
        <dbReference type="Rhea" id="RHEA:10736"/>
        <dbReference type="ChEBI" id="CHEBI:15378"/>
        <dbReference type="ChEBI" id="CHEBI:15734"/>
        <dbReference type="ChEBI" id="CHEBI:17478"/>
        <dbReference type="ChEBI" id="CHEBI:57540"/>
        <dbReference type="ChEBI" id="CHEBI:57945"/>
        <dbReference type="EC" id="1.1.1.1"/>
    </reaction>
</comment>
<dbReference type="Pfam" id="PF25137">
    <property type="entry name" value="ADH_Fe_C"/>
    <property type="match status" value="1"/>
</dbReference>
<evidence type="ECO:0000313" key="8">
    <source>
        <dbReference type="EMBL" id="MBB5751334.1"/>
    </source>
</evidence>
<keyword evidence="4" id="KW-0520">NAD</keyword>
<dbReference type="FunFam" id="3.40.50.1970:FF:000003">
    <property type="entry name" value="Alcohol dehydrogenase, iron-containing"/>
    <property type="match status" value="1"/>
</dbReference>
<keyword evidence="3" id="KW-0560">Oxidoreductase</keyword>
<dbReference type="Pfam" id="PF00465">
    <property type="entry name" value="Fe-ADH"/>
    <property type="match status" value="1"/>
</dbReference>
<gene>
    <name evidence="8" type="ORF">GGQ63_000377</name>
</gene>
<dbReference type="InterPro" id="IPR001670">
    <property type="entry name" value="ADH_Fe/GldA"/>
</dbReference>
<evidence type="ECO:0000256" key="1">
    <source>
        <dbReference type="ARBA" id="ARBA00001962"/>
    </source>
</evidence>
<name>A0A7W9FKT4_9HYPH</name>
<dbReference type="Gene3D" id="1.20.1090.10">
    <property type="entry name" value="Dehydroquinate synthase-like - alpha domain"/>
    <property type="match status" value="1"/>
</dbReference>
<dbReference type="PANTHER" id="PTHR11496">
    <property type="entry name" value="ALCOHOL DEHYDROGENASE"/>
    <property type="match status" value="1"/>
</dbReference>
<dbReference type="Gene3D" id="3.40.50.1970">
    <property type="match status" value="1"/>
</dbReference>
<comment type="cofactor">
    <cofactor evidence="1">
        <name>Fe cation</name>
        <dbReference type="ChEBI" id="CHEBI:24875"/>
    </cofactor>
</comment>
<dbReference type="PROSITE" id="PS00913">
    <property type="entry name" value="ADH_IRON_1"/>
    <property type="match status" value="1"/>
</dbReference>
<dbReference type="InterPro" id="IPR056798">
    <property type="entry name" value="ADH_Fe_C"/>
</dbReference>
<accession>A0A7W9FKT4</accession>
<dbReference type="SUPFAM" id="SSF56796">
    <property type="entry name" value="Dehydroquinate synthase-like"/>
    <property type="match status" value="1"/>
</dbReference>
<comment type="similarity">
    <text evidence="2">Belongs to the iron-containing alcohol dehydrogenase family.</text>
</comment>
<organism evidence="8 9">
    <name type="scientific">Prosthecomicrobium pneumaticum</name>
    <dbReference type="NCBI Taxonomy" id="81895"/>
    <lineage>
        <taxon>Bacteria</taxon>
        <taxon>Pseudomonadati</taxon>
        <taxon>Pseudomonadota</taxon>
        <taxon>Alphaproteobacteria</taxon>
        <taxon>Hyphomicrobiales</taxon>
        <taxon>Kaistiaceae</taxon>
        <taxon>Prosthecomicrobium</taxon>
    </lineage>
</organism>
<feature type="domain" description="Alcohol dehydrogenase iron-type/glycerol dehydrogenase GldA" evidence="6">
    <location>
        <begin position="20"/>
        <end position="187"/>
    </location>
</feature>
<evidence type="ECO:0000256" key="2">
    <source>
        <dbReference type="ARBA" id="ARBA00007358"/>
    </source>
</evidence>
<dbReference type="EMBL" id="JACHOO010000001">
    <property type="protein sequence ID" value="MBB5751334.1"/>
    <property type="molecule type" value="Genomic_DNA"/>
</dbReference>